<evidence type="ECO:0000313" key="15">
    <source>
        <dbReference type="EMBL" id="GGL43081.1"/>
    </source>
</evidence>
<dbReference type="SUPFAM" id="SSF55604">
    <property type="entry name" value="Glucose permease domain IIB"/>
    <property type="match status" value="1"/>
</dbReference>
<feature type="transmembrane region" description="Helical" evidence="12">
    <location>
        <begin position="429"/>
        <end position="450"/>
    </location>
</feature>
<gene>
    <name evidence="15" type="primary">scrA</name>
    <name evidence="15" type="ORF">GCM10007968_03750</name>
</gene>
<dbReference type="InterPro" id="IPR003352">
    <property type="entry name" value="PTS_EIIC"/>
</dbReference>
<evidence type="ECO:0000259" key="13">
    <source>
        <dbReference type="PROSITE" id="PS51098"/>
    </source>
</evidence>
<evidence type="ECO:0000313" key="16">
    <source>
        <dbReference type="Proteomes" id="UP000654670"/>
    </source>
</evidence>
<evidence type="ECO:0000256" key="12">
    <source>
        <dbReference type="SAM" id="Phobius"/>
    </source>
</evidence>
<evidence type="ECO:0000256" key="5">
    <source>
        <dbReference type="ARBA" id="ARBA00022679"/>
    </source>
</evidence>
<feature type="domain" description="PTS EIIB type-1" evidence="13">
    <location>
        <begin position="5"/>
        <end position="87"/>
    </location>
</feature>
<dbReference type="InterPro" id="IPR001996">
    <property type="entry name" value="PTS_IIB_1"/>
</dbReference>
<protein>
    <submittedName>
        <fullName evidence="15">Permease</fullName>
    </submittedName>
</protein>
<evidence type="ECO:0000256" key="3">
    <source>
        <dbReference type="ARBA" id="ARBA00022475"/>
    </source>
</evidence>
<evidence type="ECO:0000256" key="4">
    <source>
        <dbReference type="ARBA" id="ARBA00022597"/>
    </source>
</evidence>
<keyword evidence="7 12" id="KW-0812">Transmembrane</keyword>
<reference evidence="15" key="2">
    <citation type="submission" date="2020-09" db="EMBL/GenBank/DDBJ databases">
        <authorList>
            <person name="Sun Q."/>
            <person name="Ohkuma M."/>
        </authorList>
    </citation>
    <scope>NUCLEOTIDE SEQUENCE</scope>
    <source>
        <strain evidence="15">JCM 15325</strain>
    </source>
</reference>
<dbReference type="GO" id="GO:0009401">
    <property type="term" value="P:phosphoenolpyruvate-dependent sugar phosphotransferase system"/>
    <property type="evidence" value="ECO:0007669"/>
    <property type="project" value="UniProtKB-KW"/>
</dbReference>
<keyword evidence="6" id="KW-0598">Phosphotransferase system</keyword>
<evidence type="ECO:0000259" key="14">
    <source>
        <dbReference type="PROSITE" id="PS51103"/>
    </source>
</evidence>
<dbReference type="PANTHER" id="PTHR30175">
    <property type="entry name" value="PHOSPHOTRANSFERASE SYSTEM TRANSPORT PROTEIN"/>
    <property type="match status" value="1"/>
</dbReference>
<feature type="transmembrane region" description="Helical" evidence="12">
    <location>
        <begin position="191"/>
        <end position="212"/>
    </location>
</feature>
<feature type="active site" description="Phosphocysteine intermediate; for EIIB activity" evidence="11">
    <location>
        <position position="27"/>
    </location>
</feature>
<dbReference type="InterPro" id="IPR018113">
    <property type="entry name" value="PTrfase_EIIB_Cys"/>
</dbReference>
<evidence type="ECO:0000256" key="9">
    <source>
        <dbReference type="ARBA" id="ARBA00022989"/>
    </source>
</evidence>
<evidence type="ECO:0000256" key="10">
    <source>
        <dbReference type="ARBA" id="ARBA00023136"/>
    </source>
</evidence>
<dbReference type="GO" id="GO:0090588">
    <property type="term" value="F:protein-phosphocysteine-N-acetylmuramate phosphotransferase system transporter activity"/>
    <property type="evidence" value="ECO:0007669"/>
    <property type="project" value="TreeGrafter"/>
</dbReference>
<dbReference type="RefSeq" id="WP_188801322.1">
    <property type="nucleotide sequence ID" value="NZ_BMOK01000001.1"/>
</dbReference>
<dbReference type="InterPro" id="IPR036878">
    <property type="entry name" value="Glu_permease_IIB"/>
</dbReference>
<dbReference type="Pfam" id="PF02378">
    <property type="entry name" value="PTS_EIIC"/>
    <property type="match status" value="1"/>
</dbReference>
<accession>A0A917VXW0</accession>
<evidence type="ECO:0000256" key="7">
    <source>
        <dbReference type="ARBA" id="ARBA00022692"/>
    </source>
</evidence>
<feature type="domain" description="PTS EIIC type-1" evidence="14">
    <location>
        <begin position="122"/>
        <end position="460"/>
    </location>
</feature>
<feature type="transmembrane region" description="Helical" evidence="12">
    <location>
        <begin position="286"/>
        <end position="310"/>
    </location>
</feature>
<keyword evidence="16" id="KW-1185">Reference proteome</keyword>
<dbReference type="InterPro" id="IPR013013">
    <property type="entry name" value="PTS_EIIC_1"/>
</dbReference>
<comment type="subcellular location">
    <subcellularLocation>
        <location evidence="1">Cell membrane</location>
        <topology evidence="1">Multi-pass membrane protein</topology>
    </subcellularLocation>
</comment>
<proteinExistence type="predicted"/>
<dbReference type="PROSITE" id="PS51103">
    <property type="entry name" value="PTS_EIIC_TYPE_1"/>
    <property type="match status" value="1"/>
</dbReference>
<name>A0A917VXW0_9BACL</name>
<dbReference type="GO" id="GO:0005886">
    <property type="term" value="C:plasma membrane"/>
    <property type="evidence" value="ECO:0007669"/>
    <property type="project" value="UniProtKB-SubCell"/>
</dbReference>
<dbReference type="GO" id="GO:0008982">
    <property type="term" value="F:protein-N(PI)-phosphohistidine-sugar phosphotransferase activity"/>
    <property type="evidence" value="ECO:0007669"/>
    <property type="project" value="InterPro"/>
</dbReference>
<dbReference type="Proteomes" id="UP000654670">
    <property type="component" value="Unassembled WGS sequence"/>
</dbReference>
<reference evidence="15" key="1">
    <citation type="journal article" date="2014" name="Int. J. Syst. Evol. Microbiol.">
        <title>Complete genome sequence of Corynebacterium casei LMG S-19264T (=DSM 44701T), isolated from a smear-ripened cheese.</title>
        <authorList>
            <consortium name="US DOE Joint Genome Institute (JGI-PGF)"/>
            <person name="Walter F."/>
            <person name="Albersmeier A."/>
            <person name="Kalinowski J."/>
            <person name="Ruckert C."/>
        </authorList>
    </citation>
    <scope>NUCLEOTIDE SEQUENCE</scope>
    <source>
        <strain evidence="15">JCM 15325</strain>
    </source>
</reference>
<evidence type="ECO:0000256" key="8">
    <source>
        <dbReference type="ARBA" id="ARBA00022777"/>
    </source>
</evidence>
<dbReference type="PROSITE" id="PS51098">
    <property type="entry name" value="PTS_EIIB_TYPE_1"/>
    <property type="match status" value="1"/>
</dbReference>
<dbReference type="Gene3D" id="3.30.1360.60">
    <property type="entry name" value="Glucose permease domain IIB"/>
    <property type="match status" value="1"/>
</dbReference>
<organism evidence="15 16">
    <name type="scientific">Sporolactobacillus putidus</name>
    <dbReference type="NCBI Taxonomy" id="492735"/>
    <lineage>
        <taxon>Bacteria</taxon>
        <taxon>Bacillati</taxon>
        <taxon>Bacillota</taxon>
        <taxon>Bacilli</taxon>
        <taxon>Bacillales</taxon>
        <taxon>Sporolactobacillaceae</taxon>
        <taxon>Sporolactobacillus</taxon>
    </lineage>
</organism>
<evidence type="ECO:0000256" key="11">
    <source>
        <dbReference type="PROSITE-ProRule" id="PRU00421"/>
    </source>
</evidence>
<keyword evidence="9 12" id="KW-1133">Transmembrane helix</keyword>
<dbReference type="GO" id="GO:0016301">
    <property type="term" value="F:kinase activity"/>
    <property type="evidence" value="ECO:0007669"/>
    <property type="project" value="UniProtKB-KW"/>
</dbReference>
<dbReference type="AlphaFoldDB" id="A0A917VXW0"/>
<keyword evidence="8" id="KW-0418">Kinase</keyword>
<keyword evidence="5" id="KW-0808">Transferase</keyword>
<keyword evidence="10 12" id="KW-0472">Membrane</keyword>
<feature type="transmembrane region" description="Helical" evidence="12">
    <location>
        <begin position="127"/>
        <end position="151"/>
    </location>
</feature>
<feature type="transmembrane region" description="Helical" evidence="12">
    <location>
        <begin position="247"/>
        <end position="266"/>
    </location>
</feature>
<keyword evidence="4" id="KW-0762">Sugar transport</keyword>
<dbReference type="FunFam" id="3.30.1360.60:FF:000001">
    <property type="entry name" value="PTS system glucose-specific IIBC component PtsG"/>
    <property type="match status" value="1"/>
</dbReference>
<feature type="transmembrane region" description="Helical" evidence="12">
    <location>
        <begin position="157"/>
        <end position="179"/>
    </location>
</feature>
<evidence type="ECO:0000256" key="2">
    <source>
        <dbReference type="ARBA" id="ARBA00022448"/>
    </source>
</evidence>
<dbReference type="PROSITE" id="PS01035">
    <property type="entry name" value="PTS_EIIB_TYPE_1_CYS"/>
    <property type="match status" value="1"/>
</dbReference>
<dbReference type="Pfam" id="PF00367">
    <property type="entry name" value="PTS_EIIB"/>
    <property type="match status" value="1"/>
</dbReference>
<keyword evidence="3" id="KW-1003">Cell membrane</keyword>
<sequence length="460" mass="48821">MKKEEQMAVSILENIGGNENIRKIMHCQTRLRLSIKNDQLADIAKLKKIDGVMGVVNDETLQIVVGPGIVNKVAAELSKLTDLGIGEEAGPNHEDLTLEEKAALKKESIKSKNKTPIKNLLRKIGNIFIPLIPGLVASGLISGIANFAINAGANPKATWLSILLVIGSSIFTFLAILVGWNTAKEFNGTPVLGAIMGMILFNPLLANIQIYGSPLTPGRGGLFGVIFAAWLITVIEKQVRKVIPTSIDIILTPLISVLIVGLLSLYAVQPLFGVFTDGITNGIQAILNVGGVVAGALLSGFFLPLVMVGLHQGLTPIHLDLIHRYGFTSLLPVLAMAGAGQVGAAIAIYVKTKNQKLRDNIKGGLPVGFLGIGEPLLYGVTLPLGRPFVTACIGAAFGGAFQAVMRTGAVGIGVSGLSLIPLIAQNKYIYYIIGLLLAYAGGFIFTYFFGYNEKMAENIE</sequence>
<evidence type="ECO:0000256" key="1">
    <source>
        <dbReference type="ARBA" id="ARBA00004651"/>
    </source>
</evidence>
<feature type="transmembrane region" description="Helical" evidence="12">
    <location>
        <begin position="218"/>
        <end position="235"/>
    </location>
</feature>
<feature type="transmembrane region" description="Helical" evidence="12">
    <location>
        <begin position="330"/>
        <end position="350"/>
    </location>
</feature>
<keyword evidence="2" id="KW-0813">Transport</keyword>
<dbReference type="CDD" id="cd00212">
    <property type="entry name" value="PTS_IIB_glc"/>
    <property type="match status" value="1"/>
</dbReference>
<dbReference type="PANTHER" id="PTHR30175:SF3">
    <property type="entry name" value="PTS SYSTEM N-ACETYLMURAMIC ACID-SPECIFIC EIIBC COMPONENT"/>
    <property type="match status" value="1"/>
</dbReference>
<comment type="caution">
    <text evidence="15">The sequence shown here is derived from an EMBL/GenBank/DDBJ whole genome shotgun (WGS) entry which is preliminary data.</text>
</comment>
<dbReference type="InterPro" id="IPR050558">
    <property type="entry name" value="PTS_Sugar-Specific_Components"/>
</dbReference>
<dbReference type="EMBL" id="BMOK01000001">
    <property type="protein sequence ID" value="GGL43081.1"/>
    <property type="molecule type" value="Genomic_DNA"/>
</dbReference>
<evidence type="ECO:0000256" key="6">
    <source>
        <dbReference type="ARBA" id="ARBA00022683"/>
    </source>
</evidence>